<dbReference type="AlphaFoldDB" id="A0AAD9INE7"/>
<evidence type="ECO:0000256" key="4">
    <source>
        <dbReference type="ARBA" id="ARBA00023004"/>
    </source>
</evidence>
<keyword evidence="8" id="KW-1185">Reference proteome</keyword>
<keyword evidence="4" id="KW-0408">Iron</keyword>
<evidence type="ECO:0000313" key="8">
    <source>
        <dbReference type="Proteomes" id="UP001255856"/>
    </source>
</evidence>
<comment type="caution">
    <text evidence="7">The sequence shown here is derived from an EMBL/GenBank/DDBJ whole genome shotgun (WGS) entry which is preliminary data.</text>
</comment>
<dbReference type="Proteomes" id="UP001255856">
    <property type="component" value="Unassembled WGS sequence"/>
</dbReference>
<evidence type="ECO:0000256" key="3">
    <source>
        <dbReference type="ARBA" id="ARBA00022840"/>
    </source>
</evidence>
<dbReference type="EMBL" id="JASFZW010000001">
    <property type="protein sequence ID" value="KAK2080589.1"/>
    <property type="molecule type" value="Genomic_DNA"/>
</dbReference>
<dbReference type="InterPro" id="IPR027417">
    <property type="entry name" value="P-loop_NTPase"/>
</dbReference>
<name>A0AAD9INE7_PROWI</name>
<keyword evidence="5" id="KW-0411">Iron-sulfur</keyword>
<evidence type="ECO:0000256" key="1">
    <source>
        <dbReference type="ARBA" id="ARBA00022723"/>
    </source>
</evidence>
<dbReference type="GO" id="GO:0046872">
    <property type="term" value="F:metal ion binding"/>
    <property type="evidence" value="ECO:0007669"/>
    <property type="project" value="UniProtKB-KW"/>
</dbReference>
<evidence type="ECO:0000256" key="6">
    <source>
        <dbReference type="SAM" id="MobiDB-lite"/>
    </source>
</evidence>
<dbReference type="PANTHER" id="PTHR23264">
    <property type="entry name" value="NUCLEOTIDE-BINDING PROTEIN NBP35 YEAST -RELATED"/>
    <property type="match status" value="1"/>
</dbReference>
<sequence>MAAEAPVPAGASPPENANEHCPGPESSGAGQADACRGCPNQSVCASGPKGPDPDLAAIAERLAPIKHIVLVLSGKGGVGKSTTAAQLAFAMAAQDLEVVIWRGPRKNGLIKQFLKDVHWGPLDYLLIDTPPGTSDEHISIVQFLKAARVDGAVVVTTPQEVAIADVRKEISFCRKTGVRVLGVVENMRGLRQPLAACGLIDAATGRDVREDALRALREAGLDPAALLLTADVFAPSAGGAAAMAAQLDVPLLGGLPLDAALGRAGEEGRSVLEEEEAAAANGAAIAALPSAGPLLEIVAKLRAVLEQR</sequence>
<dbReference type="GO" id="GO:0005524">
    <property type="term" value="F:ATP binding"/>
    <property type="evidence" value="ECO:0007669"/>
    <property type="project" value="UniProtKB-KW"/>
</dbReference>
<protein>
    <recommendedName>
        <fullName evidence="9">Cytosolic Fe-S cluster assembly factor NBP35</fullName>
    </recommendedName>
</protein>
<dbReference type="InterPro" id="IPR000808">
    <property type="entry name" value="Mrp-like_CS"/>
</dbReference>
<keyword evidence="3" id="KW-0067">ATP-binding</keyword>
<evidence type="ECO:0000313" key="7">
    <source>
        <dbReference type="EMBL" id="KAK2080589.1"/>
    </source>
</evidence>
<dbReference type="GO" id="GO:0005829">
    <property type="term" value="C:cytosol"/>
    <property type="evidence" value="ECO:0007669"/>
    <property type="project" value="TreeGrafter"/>
</dbReference>
<keyword evidence="2" id="KW-0547">Nucleotide-binding</keyword>
<dbReference type="Gene3D" id="3.40.50.300">
    <property type="entry name" value="P-loop containing nucleotide triphosphate hydrolases"/>
    <property type="match status" value="2"/>
</dbReference>
<keyword evidence="1" id="KW-0479">Metal-binding</keyword>
<dbReference type="SUPFAM" id="SSF52540">
    <property type="entry name" value="P-loop containing nucleoside triphosphate hydrolases"/>
    <property type="match status" value="1"/>
</dbReference>
<dbReference type="GO" id="GO:0016226">
    <property type="term" value="P:iron-sulfur cluster assembly"/>
    <property type="evidence" value="ECO:0007669"/>
    <property type="project" value="InterPro"/>
</dbReference>
<accession>A0AAD9INE7</accession>
<dbReference type="GO" id="GO:0140663">
    <property type="term" value="F:ATP-dependent FeS chaperone activity"/>
    <property type="evidence" value="ECO:0007669"/>
    <property type="project" value="InterPro"/>
</dbReference>
<dbReference type="InterPro" id="IPR033756">
    <property type="entry name" value="YlxH/NBP35"/>
</dbReference>
<feature type="region of interest" description="Disordered" evidence="6">
    <location>
        <begin position="1"/>
        <end position="33"/>
    </location>
</feature>
<gene>
    <name evidence="7" type="ORF">QBZ16_000443</name>
</gene>
<dbReference type="Pfam" id="PF10609">
    <property type="entry name" value="ParA"/>
    <property type="match status" value="1"/>
</dbReference>
<dbReference type="PANTHER" id="PTHR23264:SF19">
    <property type="entry name" value="CYTOSOLIC FE-S CLUSTER ASSEMBLY FACTOR NUBP2"/>
    <property type="match status" value="1"/>
</dbReference>
<dbReference type="CDD" id="cd02037">
    <property type="entry name" value="Mrp_NBP35"/>
    <property type="match status" value="1"/>
</dbReference>
<reference evidence="7" key="1">
    <citation type="submission" date="2021-01" db="EMBL/GenBank/DDBJ databases">
        <authorList>
            <person name="Eckstrom K.M.E."/>
        </authorList>
    </citation>
    <scope>NUCLEOTIDE SEQUENCE</scope>
    <source>
        <strain evidence="7">UVCC 0001</strain>
    </source>
</reference>
<dbReference type="InterPro" id="IPR019591">
    <property type="entry name" value="Mrp/NBP35_ATP-bd"/>
</dbReference>
<dbReference type="GO" id="GO:0051536">
    <property type="term" value="F:iron-sulfur cluster binding"/>
    <property type="evidence" value="ECO:0007669"/>
    <property type="project" value="UniProtKB-KW"/>
</dbReference>
<evidence type="ECO:0008006" key="9">
    <source>
        <dbReference type="Google" id="ProtNLM"/>
    </source>
</evidence>
<evidence type="ECO:0000256" key="2">
    <source>
        <dbReference type="ARBA" id="ARBA00022741"/>
    </source>
</evidence>
<dbReference type="PROSITE" id="PS01215">
    <property type="entry name" value="MRP"/>
    <property type="match status" value="1"/>
</dbReference>
<organism evidence="7 8">
    <name type="scientific">Prototheca wickerhamii</name>
    <dbReference type="NCBI Taxonomy" id="3111"/>
    <lineage>
        <taxon>Eukaryota</taxon>
        <taxon>Viridiplantae</taxon>
        <taxon>Chlorophyta</taxon>
        <taxon>core chlorophytes</taxon>
        <taxon>Trebouxiophyceae</taxon>
        <taxon>Chlorellales</taxon>
        <taxon>Chlorellaceae</taxon>
        <taxon>Prototheca</taxon>
    </lineage>
</organism>
<proteinExistence type="predicted"/>
<evidence type="ECO:0000256" key="5">
    <source>
        <dbReference type="ARBA" id="ARBA00023014"/>
    </source>
</evidence>